<feature type="non-terminal residue" evidence="2">
    <location>
        <position position="1"/>
    </location>
</feature>
<dbReference type="AlphaFoldDB" id="A0AAD8C250"/>
<feature type="compositionally biased region" description="Basic and acidic residues" evidence="1">
    <location>
        <begin position="28"/>
        <end position="40"/>
    </location>
</feature>
<reference evidence="2" key="1">
    <citation type="journal article" date="2023" name="PLoS Negl. Trop. Dis.">
        <title>A genome sequence for Biomphalaria pfeifferi, the major vector snail for the human-infecting parasite Schistosoma mansoni.</title>
        <authorList>
            <person name="Bu L."/>
            <person name="Lu L."/>
            <person name="Laidemitt M.R."/>
            <person name="Zhang S.M."/>
            <person name="Mutuku M."/>
            <person name="Mkoji G."/>
            <person name="Steinauer M."/>
            <person name="Loker E.S."/>
        </authorList>
    </citation>
    <scope>NUCLEOTIDE SEQUENCE</scope>
    <source>
        <strain evidence="2">KasaAsao</strain>
    </source>
</reference>
<keyword evidence="3" id="KW-1185">Reference proteome</keyword>
<proteinExistence type="predicted"/>
<protein>
    <submittedName>
        <fullName evidence="2">Uncharacterized protein</fullName>
    </submittedName>
</protein>
<evidence type="ECO:0000313" key="2">
    <source>
        <dbReference type="EMBL" id="KAK0064858.1"/>
    </source>
</evidence>
<name>A0AAD8C250_BIOPF</name>
<organism evidence="2 3">
    <name type="scientific">Biomphalaria pfeifferi</name>
    <name type="common">Bloodfluke planorb</name>
    <name type="synonym">Freshwater snail</name>
    <dbReference type="NCBI Taxonomy" id="112525"/>
    <lineage>
        <taxon>Eukaryota</taxon>
        <taxon>Metazoa</taxon>
        <taxon>Spiralia</taxon>
        <taxon>Lophotrochozoa</taxon>
        <taxon>Mollusca</taxon>
        <taxon>Gastropoda</taxon>
        <taxon>Heterobranchia</taxon>
        <taxon>Euthyneura</taxon>
        <taxon>Panpulmonata</taxon>
        <taxon>Hygrophila</taxon>
        <taxon>Lymnaeoidea</taxon>
        <taxon>Planorbidae</taxon>
        <taxon>Biomphalaria</taxon>
    </lineage>
</organism>
<dbReference type="Proteomes" id="UP001233172">
    <property type="component" value="Unassembled WGS sequence"/>
</dbReference>
<gene>
    <name evidence="2" type="ORF">Bpfe_005947</name>
</gene>
<comment type="caution">
    <text evidence="2">The sequence shown here is derived from an EMBL/GenBank/DDBJ whole genome shotgun (WGS) entry which is preliminary data.</text>
</comment>
<feature type="region of interest" description="Disordered" evidence="1">
    <location>
        <begin position="21"/>
        <end position="52"/>
    </location>
</feature>
<dbReference type="EMBL" id="JASAOG010000016">
    <property type="protein sequence ID" value="KAK0064858.1"/>
    <property type="molecule type" value="Genomic_DNA"/>
</dbReference>
<accession>A0AAD8C250</accession>
<evidence type="ECO:0000256" key="1">
    <source>
        <dbReference type="SAM" id="MobiDB-lite"/>
    </source>
</evidence>
<reference evidence="2" key="2">
    <citation type="submission" date="2023-04" db="EMBL/GenBank/DDBJ databases">
        <authorList>
            <person name="Bu L."/>
            <person name="Lu L."/>
            <person name="Laidemitt M.R."/>
            <person name="Zhang S.M."/>
            <person name="Mutuku M."/>
            <person name="Mkoji G."/>
            <person name="Steinauer M."/>
            <person name="Loker E.S."/>
        </authorList>
    </citation>
    <scope>NUCLEOTIDE SEQUENCE</scope>
    <source>
        <strain evidence="2">KasaAsao</strain>
        <tissue evidence="2">Whole Snail</tissue>
    </source>
</reference>
<sequence>SSDLKLIEFLLPSYFLFLHSPPPFSPTEDERTLSKNRESLELSPVPRASFGS</sequence>
<evidence type="ECO:0000313" key="3">
    <source>
        <dbReference type="Proteomes" id="UP001233172"/>
    </source>
</evidence>